<reference evidence="1 2" key="1">
    <citation type="submission" date="2019-11" db="EMBL/GenBank/DDBJ databases">
        <title>Whole genome sequence of Oryza granulata.</title>
        <authorList>
            <person name="Li W."/>
        </authorList>
    </citation>
    <scope>NUCLEOTIDE SEQUENCE [LARGE SCALE GENOMIC DNA]</scope>
    <source>
        <strain evidence="2">cv. Menghai</strain>
        <tissue evidence="1">Leaf</tissue>
    </source>
</reference>
<protein>
    <submittedName>
        <fullName evidence="1">Uncharacterized protein</fullName>
    </submittedName>
</protein>
<dbReference type="EMBL" id="SPHZ02000001">
    <property type="protein sequence ID" value="KAF0934122.1"/>
    <property type="molecule type" value="Genomic_DNA"/>
</dbReference>
<dbReference type="Proteomes" id="UP000479710">
    <property type="component" value="Unassembled WGS sequence"/>
</dbReference>
<sequence>MNAARLGSGGLRDDGKDGGLAAFPGREVTAKVEAAAVEPMVKATRLDGYGSDGERQPGGMAAEYLLDTEKLGVAAAKLRVS</sequence>
<organism evidence="1 2">
    <name type="scientific">Oryza meyeriana var. granulata</name>
    <dbReference type="NCBI Taxonomy" id="110450"/>
    <lineage>
        <taxon>Eukaryota</taxon>
        <taxon>Viridiplantae</taxon>
        <taxon>Streptophyta</taxon>
        <taxon>Embryophyta</taxon>
        <taxon>Tracheophyta</taxon>
        <taxon>Spermatophyta</taxon>
        <taxon>Magnoliopsida</taxon>
        <taxon>Liliopsida</taxon>
        <taxon>Poales</taxon>
        <taxon>Poaceae</taxon>
        <taxon>BOP clade</taxon>
        <taxon>Oryzoideae</taxon>
        <taxon>Oryzeae</taxon>
        <taxon>Oryzinae</taxon>
        <taxon>Oryza</taxon>
        <taxon>Oryza meyeriana</taxon>
    </lineage>
</organism>
<gene>
    <name evidence="1" type="ORF">E2562_022812</name>
</gene>
<evidence type="ECO:0000313" key="1">
    <source>
        <dbReference type="EMBL" id="KAF0934122.1"/>
    </source>
</evidence>
<accession>A0A6G1FBG5</accession>
<comment type="caution">
    <text evidence="1">The sequence shown here is derived from an EMBL/GenBank/DDBJ whole genome shotgun (WGS) entry which is preliminary data.</text>
</comment>
<proteinExistence type="predicted"/>
<evidence type="ECO:0000313" key="2">
    <source>
        <dbReference type="Proteomes" id="UP000479710"/>
    </source>
</evidence>
<keyword evidence="2" id="KW-1185">Reference proteome</keyword>
<name>A0A6G1FBG5_9ORYZ</name>
<dbReference type="AlphaFoldDB" id="A0A6G1FBG5"/>